<feature type="domain" description="V-type proton ATPase subunit S1/VOA1 transmembrane" evidence="7">
    <location>
        <begin position="121"/>
        <end position="157"/>
    </location>
</feature>
<feature type="transmembrane region" description="Helical" evidence="5">
    <location>
        <begin position="69"/>
        <end position="90"/>
    </location>
</feature>
<dbReference type="EMBL" id="HBEZ01001978">
    <property type="protein sequence ID" value="CAD8623478.1"/>
    <property type="molecule type" value="Transcribed_RNA"/>
</dbReference>
<keyword evidence="6" id="KW-0732">Signal</keyword>
<evidence type="ECO:0000256" key="6">
    <source>
        <dbReference type="SAM" id="SignalP"/>
    </source>
</evidence>
<evidence type="ECO:0000256" key="2">
    <source>
        <dbReference type="ARBA" id="ARBA00022692"/>
    </source>
</evidence>
<protein>
    <recommendedName>
        <fullName evidence="7">V-type proton ATPase subunit S1/VOA1 transmembrane domain-containing protein</fullName>
    </recommendedName>
</protein>
<proteinExistence type="predicted"/>
<dbReference type="Pfam" id="PF20520">
    <property type="entry name" value="Ac45-VOA1_TM"/>
    <property type="match status" value="1"/>
</dbReference>
<gene>
    <name evidence="8" type="ORF">CCUR1050_LOCUS1153</name>
</gene>
<evidence type="ECO:0000256" key="4">
    <source>
        <dbReference type="ARBA" id="ARBA00023136"/>
    </source>
</evidence>
<organism evidence="8">
    <name type="scientific">Cryptomonas curvata</name>
    <dbReference type="NCBI Taxonomy" id="233186"/>
    <lineage>
        <taxon>Eukaryota</taxon>
        <taxon>Cryptophyceae</taxon>
        <taxon>Cryptomonadales</taxon>
        <taxon>Cryptomonadaceae</taxon>
        <taxon>Cryptomonas</taxon>
    </lineage>
</organism>
<evidence type="ECO:0000256" key="5">
    <source>
        <dbReference type="SAM" id="Phobius"/>
    </source>
</evidence>
<feature type="chain" id="PRO_5030891700" description="V-type proton ATPase subunit S1/VOA1 transmembrane domain-containing protein" evidence="6">
    <location>
        <begin position="24"/>
        <end position="169"/>
    </location>
</feature>
<evidence type="ECO:0000256" key="1">
    <source>
        <dbReference type="ARBA" id="ARBA00004167"/>
    </source>
</evidence>
<evidence type="ECO:0000313" key="8">
    <source>
        <dbReference type="EMBL" id="CAD8623478.1"/>
    </source>
</evidence>
<evidence type="ECO:0000259" key="7">
    <source>
        <dbReference type="Pfam" id="PF20520"/>
    </source>
</evidence>
<feature type="transmembrane region" description="Helical" evidence="5">
    <location>
        <begin position="129"/>
        <end position="150"/>
    </location>
</feature>
<keyword evidence="2 5" id="KW-0812">Transmembrane</keyword>
<accession>A0A7S0LX96</accession>
<name>A0A7S0LX96_9CRYP</name>
<dbReference type="AlphaFoldDB" id="A0A7S0LX96"/>
<feature type="transmembrane region" description="Helical" evidence="5">
    <location>
        <begin position="102"/>
        <end position="123"/>
    </location>
</feature>
<keyword evidence="3 5" id="KW-1133">Transmembrane helix</keyword>
<comment type="subcellular location">
    <subcellularLocation>
        <location evidence="1">Membrane</location>
        <topology evidence="1">Single-pass membrane protein</topology>
    </subcellularLocation>
</comment>
<keyword evidence="4 5" id="KW-0472">Membrane</keyword>
<sequence>MRLHSKLCLFLVVGLLLQSSVDASRKSTKHQRASSHPALRFSPSASTGILADSESDGVDAAAEYTGSVYAMYTGILVLFGIMWTIYFFLYCWQYESFGNYSFFVSSYIILVVLISLGLSKYFTGSILTALLWSVIFISISSAGFMAMGSITSPDRFEGDKSNMGRTKLE</sequence>
<feature type="signal peptide" evidence="6">
    <location>
        <begin position="1"/>
        <end position="23"/>
    </location>
</feature>
<dbReference type="GO" id="GO:0016020">
    <property type="term" value="C:membrane"/>
    <property type="evidence" value="ECO:0007669"/>
    <property type="project" value="UniProtKB-SubCell"/>
</dbReference>
<dbReference type="InterPro" id="IPR046756">
    <property type="entry name" value="VAS1/VOA1_TM"/>
</dbReference>
<reference evidence="8" key="1">
    <citation type="submission" date="2021-01" db="EMBL/GenBank/DDBJ databases">
        <authorList>
            <person name="Corre E."/>
            <person name="Pelletier E."/>
            <person name="Niang G."/>
            <person name="Scheremetjew M."/>
            <person name="Finn R."/>
            <person name="Kale V."/>
            <person name="Holt S."/>
            <person name="Cochrane G."/>
            <person name="Meng A."/>
            <person name="Brown T."/>
            <person name="Cohen L."/>
        </authorList>
    </citation>
    <scope>NUCLEOTIDE SEQUENCE</scope>
    <source>
        <strain evidence="8">CCAP979/52</strain>
    </source>
</reference>
<evidence type="ECO:0000256" key="3">
    <source>
        <dbReference type="ARBA" id="ARBA00022989"/>
    </source>
</evidence>